<dbReference type="AlphaFoldDB" id="A0A927R5T4"/>
<name>A0A927R5T4_9ACTN</name>
<dbReference type="EMBL" id="JADBEM010000001">
    <property type="protein sequence ID" value="MBE1603662.1"/>
    <property type="molecule type" value="Genomic_DNA"/>
</dbReference>
<accession>A0A927R5T4</accession>
<dbReference type="Proteomes" id="UP000638648">
    <property type="component" value="Unassembled WGS sequence"/>
</dbReference>
<evidence type="ECO:0000313" key="1">
    <source>
        <dbReference type="EMBL" id="MBE1603662.1"/>
    </source>
</evidence>
<sequence>MRTAWRQRCPVGRHVGADLQTTNGATRTYPVGLDLQDEGELRGPRVSADGA</sequence>
<evidence type="ECO:0000313" key="2">
    <source>
        <dbReference type="Proteomes" id="UP000638648"/>
    </source>
</evidence>
<proteinExistence type="predicted"/>
<organism evidence="1 2">
    <name type="scientific">Actinopolymorpha pittospori</name>
    <dbReference type="NCBI Taxonomy" id="648752"/>
    <lineage>
        <taxon>Bacteria</taxon>
        <taxon>Bacillati</taxon>
        <taxon>Actinomycetota</taxon>
        <taxon>Actinomycetes</taxon>
        <taxon>Propionibacteriales</taxon>
        <taxon>Actinopolymorphaceae</taxon>
        <taxon>Actinopolymorpha</taxon>
    </lineage>
</organism>
<reference evidence="1" key="1">
    <citation type="submission" date="2020-10" db="EMBL/GenBank/DDBJ databases">
        <title>Sequencing the genomes of 1000 actinobacteria strains.</title>
        <authorList>
            <person name="Klenk H.-P."/>
        </authorList>
    </citation>
    <scope>NUCLEOTIDE SEQUENCE</scope>
    <source>
        <strain evidence="1">DSM 45354</strain>
    </source>
</reference>
<keyword evidence="2" id="KW-1185">Reference proteome</keyword>
<protein>
    <submittedName>
        <fullName evidence="1">Uncharacterized protein</fullName>
    </submittedName>
</protein>
<gene>
    <name evidence="1" type="ORF">HEB94_000510</name>
</gene>
<comment type="caution">
    <text evidence="1">The sequence shown here is derived from an EMBL/GenBank/DDBJ whole genome shotgun (WGS) entry which is preliminary data.</text>
</comment>